<name>A0A6L5YSQ0_9FIRM</name>
<organism evidence="6 7">
    <name type="scientific">Roseburia porci</name>
    <dbReference type="NCBI Taxonomy" id="2605790"/>
    <lineage>
        <taxon>Bacteria</taxon>
        <taxon>Bacillati</taxon>
        <taxon>Bacillota</taxon>
        <taxon>Clostridia</taxon>
        <taxon>Lachnospirales</taxon>
        <taxon>Lachnospiraceae</taxon>
        <taxon>Roseburia</taxon>
    </lineage>
</organism>
<dbReference type="Pfam" id="PF00535">
    <property type="entry name" value="Glycos_transf_2"/>
    <property type="match status" value="1"/>
</dbReference>
<evidence type="ECO:0000256" key="1">
    <source>
        <dbReference type="ARBA" id="ARBA00004776"/>
    </source>
</evidence>
<accession>A0A6L5YSQ0</accession>
<proteinExistence type="inferred from homology"/>
<comment type="similarity">
    <text evidence="2">Belongs to the glycosyltransferase 2 family.</text>
</comment>
<dbReference type="InterPro" id="IPR001173">
    <property type="entry name" value="Glyco_trans_2-like"/>
</dbReference>
<dbReference type="Gene3D" id="3.90.550.10">
    <property type="entry name" value="Spore Coat Polysaccharide Biosynthesis Protein SpsA, Chain A"/>
    <property type="match status" value="2"/>
</dbReference>
<dbReference type="InterPro" id="IPR029044">
    <property type="entry name" value="Nucleotide-diphossugar_trans"/>
</dbReference>
<comment type="pathway">
    <text evidence="1">Cell wall biogenesis; cell wall polysaccharide biosynthesis.</text>
</comment>
<dbReference type="Proteomes" id="UP000474024">
    <property type="component" value="Unassembled WGS sequence"/>
</dbReference>
<protein>
    <submittedName>
        <fullName evidence="6">Glycosyltransferase family 2 protein</fullName>
    </submittedName>
</protein>
<dbReference type="EMBL" id="VUNI01000021">
    <property type="protein sequence ID" value="MST75603.1"/>
    <property type="molecule type" value="Genomic_DNA"/>
</dbReference>
<dbReference type="AlphaFoldDB" id="A0A6L5YSQ0"/>
<gene>
    <name evidence="6" type="ORF">FYJ75_11335</name>
</gene>
<evidence type="ECO:0000313" key="6">
    <source>
        <dbReference type="EMBL" id="MST75603.1"/>
    </source>
</evidence>
<dbReference type="PANTHER" id="PTHR43179">
    <property type="entry name" value="RHAMNOSYLTRANSFERASE WBBL"/>
    <property type="match status" value="1"/>
</dbReference>
<evidence type="ECO:0000313" key="7">
    <source>
        <dbReference type="Proteomes" id="UP000474024"/>
    </source>
</evidence>
<comment type="caution">
    <text evidence="6">The sequence shown here is derived from an EMBL/GenBank/DDBJ whole genome shotgun (WGS) entry which is preliminary data.</text>
</comment>
<dbReference type="PANTHER" id="PTHR43179:SF12">
    <property type="entry name" value="GALACTOFURANOSYLTRANSFERASE GLFT2"/>
    <property type="match status" value="1"/>
</dbReference>
<dbReference type="CDD" id="cd04186">
    <property type="entry name" value="GT_2_like_c"/>
    <property type="match status" value="1"/>
</dbReference>
<keyword evidence="3" id="KW-0328">Glycosyltransferase</keyword>
<evidence type="ECO:0000256" key="4">
    <source>
        <dbReference type="ARBA" id="ARBA00022679"/>
    </source>
</evidence>
<evidence type="ECO:0000259" key="5">
    <source>
        <dbReference type="Pfam" id="PF00535"/>
    </source>
</evidence>
<sequence length="409" mass="47302">MKRCSMNYTFNYDVSVILVNYNGKKYIDALFDSLIRLEHDDFTFEVVFVDNNSSDGSVEYLKQNYKDKCNLNIVETGENKGFAGGNNAGVAASSGRYVVLLNNDTAVDPKWLTNLYHFMQKHPECGMANSKLLFFYDFIKLTFETSDKVILNKEIRINGKEYTIDSKFCKNLLYEPDQLVCFGHTEISVPLIEGLESQSDYQFEFEVKSAPAGSKIKCETESVEAQSGKVLLELDNSKIQEFRYSLIQNAGSGINQDYDGFDIGFCEKDSEKYQKSYELTNGCGASIMMLREDFDKAGCFDERFFMYYEDTDLSLRIRKLGKKILFCPDSIVRHIHTGSSKEWSPFFTYHVYRNKLLMIGKNVSKKAYWKYFLQQYYLGIRHRDPMKRKGTMDSLKILRGNNDVHYEAQ</sequence>
<evidence type="ECO:0000256" key="2">
    <source>
        <dbReference type="ARBA" id="ARBA00006739"/>
    </source>
</evidence>
<dbReference type="SUPFAM" id="SSF53448">
    <property type="entry name" value="Nucleotide-diphospho-sugar transferases"/>
    <property type="match status" value="1"/>
</dbReference>
<keyword evidence="4 6" id="KW-0808">Transferase</keyword>
<reference evidence="6 7" key="1">
    <citation type="submission" date="2019-08" db="EMBL/GenBank/DDBJ databases">
        <title>In-depth cultivation of the pig gut microbiome towards novel bacterial diversity and tailored functional studies.</title>
        <authorList>
            <person name="Wylensek D."/>
            <person name="Hitch T.C.A."/>
            <person name="Clavel T."/>
        </authorList>
    </citation>
    <scope>NUCLEOTIDE SEQUENCE [LARGE SCALE GENOMIC DNA]</scope>
    <source>
        <strain evidence="6 7">MUC/MUC-530-WT-4D</strain>
    </source>
</reference>
<evidence type="ECO:0000256" key="3">
    <source>
        <dbReference type="ARBA" id="ARBA00022676"/>
    </source>
</evidence>
<feature type="domain" description="Glycosyltransferase 2-like" evidence="5">
    <location>
        <begin position="15"/>
        <end position="124"/>
    </location>
</feature>
<keyword evidence="7" id="KW-1185">Reference proteome</keyword>
<dbReference type="GO" id="GO:0016740">
    <property type="term" value="F:transferase activity"/>
    <property type="evidence" value="ECO:0007669"/>
    <property type="project" value="UniProtKB-KW"/>
</dbReference>